<dbReference type="EMBL" id="WERV01000003">
    <property type="protein sequence ID" value="MDV7715161.1"/>
    <property type="molecule type" value="Genomic_DNA"/>
</dbReference>
<dbReference type="Proteomes" id="UP000294726">
    <property type="component" value="Chromosome"/>
</dbReference>
<evidence type="ECO:0000313" key="3">
    <source>
        <dbReference type="EMBL" id="OIM21957.1"/>
    </source>
</evidence>
<feature type="transmembrane region" description="Helical" evidence="1">
    <location>
        <begin position="179"/>
        <end position="204"/>
    </location>
</feature>
<keyword evidence="1" id="KW-0812">Transmembrane</keyword>
<evidence type="ECO:0000313" key="4">
    <source>
        <dbReference type="EMBL" id="VDB97338.1"/>
    </source>
</evidence>
<name>A0A6H3GXR9_OENOE</name>
<dbReference type="RefSeq" id="WP_002822368.1">
    <property type="nucleotide sequence ID" value="NZ_CP014324.1"/>
</dbReference>
<proteinExistence type="predicted"/>
<evidence type="ECO:0000313" key="2">
    <source>
        <dbReference type="EMBL" id="MDV7715161.1"/>
    </source>
</evidence>
<evidence type="ECO:0000313" key="6">
    <source>
        <dbReference type="Proteomes" id="UP000294726"/>
    </source>
</evidence>
<feature type="transmembrane region" description="Helical" evidence="1">
    <location>
        <begin position="141"/>
        <end position="158"/>
    </location>
</feature>
<sequence length="272" mass="29823">MATKTKYELTKKDFRQMNRRNLFLNQLGWNYEKMQGSGYLFIVLPQLRKIYGDHTPELKQAMRMQNQFFNTNPYLNTTIQGLDVALEEKQGISSLETVSGLKNGLMGPVAAIGDTIFASLIPAIIGAIAANMAVQGNPAGAFLWLAVNIAIMYFRWIQLEFAYKGGVTLVTKLQGEMNALTNAATLLGVYVVGALIASLVNIDVPFVAHIGKMTVNLQNEFDTIMPKMIPGLAVGLIYWILGRKRMTSTKAIFIVIIVAVVFSALGVLGKGA</sequence>
<dbReference type="Proteomes" id="UP001281024">
    <property type="component" value="Unassembled WGS sequence"/>
</dbReference>
<feature type="transmembrane region" description="Helical" evidence="1">
    <location>
        <begin position="109"/>
        <end position="129"/>
    </location>
</feature>
<dbReference type="InterPro" id="IPR050303">
    <property type="entry name" value="GatZ_KbaZ_carbometab"/>
</dbReference>
<dbReference type="EMBL" id="LR031358">
    <property type="protein sequence ID" value="VDB97338.1"/>
    <property type="molecule type" value="Genomic_DNA"/>
</dbReference>
<dbReference type="PANTHER" id="PTHR32502">
    <property type="entry name" value="N-ACETYLGALACTOSAMINE PERMEASE II COMPONENT-RELATED"/>
    <property type="match status" value="1"/>
</dbReference>
<dbReference type="AlphaFoldDB" id="A0A6H3GXR9"/>
<dbReference type="GO" id="GO:0005886">
    <property type="term" value="C:plasma membrane"/>
    <property type="evidence" value="ECO:0007669"/>
    <property type="project" value="TreeGrafter"/>
</dbReference>
<dbReference type="Proteomes" id="UP000181728">
    <property type="component" value="Unassembled WGS sequence"/>
</dbReference>
<gene>
    <name evidence="4" type="primary">agaD</name>
    <name evidence="3" type="ORF">ATX59_01765</name>
    <name evidence="2" type="ORF">GA838_05195</name>
    <name evidence="4" type="ORF">OENI_0342</name>
</gene>
<dbReference type="GO" id="GO:0009401">
    <property type="term" value="P:phosphoenolpyruvate-dependent sugar phosphotransferase system"/>
    <property type="evidence" value="ECO:0007669"/>
    <property type="project" value="InterPro"/>
</dbReference>
<reference evidence="2" key="3">
    <citation type="submission" date="2019-10" db="EMBL/GenBank/DDBJ databases">
        <title>Malate fermentation in French cider.</title>
        <authorList>
            <person name="Cousin F.J."/>
            <person name="Medina Fernandez S."/>
            <person name="Misery B."/>
            <person name="Laplace J.-M."/>
            <person name="Cretenet M."/>
        </authorList>
    </citation>
    <scope>NUCLEOTIDE SEQUENCE</scope>
    <source>
        <strain evidence="2">UCMA15129</strain>
    </source>
</reference>
<feature type="transmembrane region" description="Helical" evidence="1">
    <location>
        <begin position="224"/>
        <end position="242"/>
    </location>
</feature>
<dbReference type="Pfam" id="PF03613">
    <property type="entry name" value="EIID-AGA"/>
    <property type="match status" value="1"/>
</dbReference>
<dbReference type="InterPro" id="IPR004704">
    <property type="entry name" value="PTS_IID_man"/>
</dbReference>
<dbReference type="EMBL" id="MLOK01000019">
    <property type="protein sequence ID" value="OIM21957.1"/>
    <property type="molecule type" value="Genomic_DNA"/>
</dbReference>
<organism evidence="3 5">
    <name type="scientific">Oenococcus oeni</name>
    <name type="common">Leuconostoc oenos</name>
    <dbReference type="NCBI Taxonomy" id="1247"/>
    <lineage>
        <taxon>Bacteria</taxon>
        <taxon>Bacillati</taxon>
        <taxon>Bacillota</taxon>
        <taxon>Bacilli</taxon>
        <taxon>Lactobacillales</taxon>
        <taxon>Lactobacillaceae</taxon>
        <taxon>Oenococcus</taxon>
    </lineage>
</organism>
<dbReference type="PANTHER" id="PTHR32502:SF26">
    <property type="entry name" value="PHOSPHOTRANSFERASE SYSTEM SUGAR-SPECIFIC EIID COMPONENT"/>
    <property type="match status" value="1"/>
</dbReference>
<feature type="transmembrane region" description="Helical" evidence="1">
    <location>
        <begin position="251"/>
        <end position="269"/>
    </location>
</feature>
<reference evidence="3 5" key="1">
    <citation type="journal article" date="2016" name="BMC Genomics">
        <title>Consensus pan-genome assembly of the specialised wine bacterium Oenococcus oeni.</title>
        <authorList>
            <person name="Sternes P.R."/>
            <person name="Borneman A.R."/>
        </authorList>
    </citation>
    <scope>NUCLEOTIDE SEQUENCE [LARGE SCALE GENOMIC DNA]</scope>
    <source>
        <strain evidence="3 5">AWRIB661</strain>
    </source>
</reference>
<protein>
    <submittedName>
        <fullName evidence="4">N-acetylgalactosamine permease IID component</fullName>
    </submittedName>
    <submittedName>
        <fullName evidence="3">PTS fructose transporter subunit IID</fullName>
    </submittedName>
</protein>
<keyword evidence="1" id="KW-0472">Membrane</keyword>
<evidence type="ECO:0000313" key="5">
    <source>
        <dbReference type="Proteomes" id="UP000181728"/>
    </source>
</evidence>
<reference evidence="4 6" key="2">
    <citation type="submission" date="2018-08" db="EMBL/GenBank/DDBJ databases">
        <authorList>
            <person name="Lorentzen P. G. S. M."/>
        </authorList>
    </citation>
    <scope>NUCLEOTIDE SEQUENCE [LARGE SCALE GENOMIC DNA]</scope>
    <source>
        <strain evidence="4 6">CRBO_1381</strain>
    </source>
</reference>
<keyword evidence="1" id="KW-1133">Transmembrane helix</keyword>
<dbReference type="PROSITE" id="PS51108">
    <property type="entry name" value="PTS_EIID"/>
    <property type="match status" value="1"/>
</dbReference>
<evidence type="ECO:0000256" key="1">
    <source>
        <dbReference type="SAM" id="Phobius"/>
    </source>
</evidence>
<accession>A0A6H3GXR9</accession>